<dbReference type="RefSeq" id="XP_027245119.1">
    <property type="nucleotide sequence ID" value="XM_027389318.2"/>
</dbReference>
<gene>
    <name evidence="14" type="primary">Ptpn20</name>
</gene>
<dbReference type="SMART" id="SM00194">
    <property type="entry name" value="PTPc"/>
    <property type="match status" value="1"/>
</dbReference>
<evidence type="ECO:0000259" key="12">
    <source>
        <dbReference type="PROSITE" id="PS50056"/>
    </source>
</evidence>
<dbReference type="SUPFAM" id="SSF52799">
    <property type="entry name" value="(Phosphotyrosine protein) phosphatases II"/>
    <property type="match status" value="1"/>
</dbReference>
<comment type="catalytic activity">
    <reaction evidence="7">
        <text>O-phospho-L-tyrosyl-[protein] + H2O = L-tyrosyl-[protein] + phosphate</text>
        <dbReference type="Rhea" id="RHEA:10684"/>
        <dbReference type="Rhea" id="RHEA-COMP:10136"/>
        <dbReference type="Rhea" id="RHEA-COMP:20101"/>
        <dbReference type="ChEBI" id="CHEBI:15377"/>
        <dbReference type="ChEBI" id="CHEBI:43474"/>
        <dbReference type="ChEBI" id="CHEBI:46858"/>
        <dbReference type="ChEBI" id="CHEBI:61978"/>
        <dbReference type="EC" id="3.1.3.48"/>
    </reaction>
</comment>
<reference evidence="13" key="2">
    <citation type="journal article" date="2020" name="Biotechnol. Bioeng.">
        <title>Chromosome-scale scaffolds for the Chinese hamster reference genome assembly to facilitate the study of the CHO epigenome.</title>
        <authorList>
            <person name="Hilliard W."/>
            <person name="MacDonald M."/>
            <person name="Lee K.H."/>
        </authorList>
    </citation>
    <scope>NUCLEOTIDE SEQUENCE [LARGE SCALE GENOMIC DNA]</scope>
    <source>
        <strain evidence="13">17A/GY</strain>
    </source>
</reference>
<evidence type="ECO:0000256" key="2">
    <source>
        <dbReference type="ARBA" id="ARBA00009649"/>
    </source>
</evidence>
<dbReference type="KEGG" id="cge:100758513"/>
<sequence length="457" mass="52916">MLLLPLREEKELWMRGGLEPRLDPEDPMVCGDFSFCQCFTFDQVFASLCSGRENDDAEDDSDNLNFRKTLPSSSQKKTPTKKVFEKKVNSETVKSSHMTFSSKNYEFLFQEPSESESDETMWNVSEFSSRDMWNSVDTEPAGPSKTLPPGLSDIGTVSEKELTQLAQIRPLIFNYSSQSAMNDCLKMLQGKNEYDIIREFLELEQMPLLDDLRSGNELLNKDKNRYRDILPYDSSRVPLGKNKDYINASYIRIVNHEQEYFYIATQGPLPETIEDFWQMVMENNCNVIAMITREIEGGVIKCHSYWPISLKEPLELKHIRILLENFQITRYFIIRILQIVKKSTGMSHCVKHLQFTRWPDHGTPASADFFIKYVRYVRKNHATGPLVVHCSAGVGRTGVFICVDVVFCAIEKNCLFNIMNIVTQMRKQRYGMIQTKEQYQFCYEIVLEVLQNILALS</sequence>
<dbReference type="InterPro" id="IPR003595">
    <property type="entry name" value="Tyr_Pase_cat"/>
</dbReference>
<evidence type="ECO:0000256" key="6">
    <source>
        <dbReference type="ARBA" id="ARBA00023242"/>
    </source>
</evidence>
<feature type="domain" description="Tyrosine specific protein phosphatases" evidence="12">
    <location>
        <begin position="368"/>
        <end position="440"/>
    </location>
</feature>
<keyword evidence="6" id="KW-0539">Nucleus</keyword>
<protein>
    <recommendedName>
        <fullName evidence="9">Tyrosine-protein phosphatase non-receptor type 20</fullName>
        <ecNumber evidence="3">3.1.3.48</ecNumber>
    </recommendedName>
</protein>
<dbReference type="GeneID" id="100758513"/>
<name>A0A9J7J766_CRIGR</name>
<evidence type="ECO:0000256" key="5">
    <source>
        <dbReference type="ARBA" id="ARBA00022912"/>
    </source>
</evidence>
<evidence type="ECO:0000256" key="10">
    <source>
        <dbReference type="SAM" id="MobiDB-lite"/>
    </source>
</evidence>
<evidence type="ECO:0000259" key="11">
    <source>
        <dbReference type="PROSITE" id="PS50055"/>
    </source>
</evidence>
<dbReference type="AlphaFoldDB" id="A0A9J7J766"/>
<evidence type="ECO:0000256" key="7">
    <source>
        <dbReference type="ARBA" id="ARBA00051722"/>
    </source>
</evidence>
<evidence type="ECO:0000256" key="9">
    <source>
        <dbReference type="ARBA" id="ARBA00072470"/>
    </source>
</evidence>
<dbReference type="OrthoDB" id="165498at2759"/>
<evidence type="ECO:0000313" key="14">
    <source>
        <dbReference type="RefSeq" id="XP_027245119.1"/>
    </source>
</evidence>
<feature type="region of interest" description="Disordered" evidence="10">
    <location>
        <begin position="53"/>
        <end position="80"/>
    </location>
</feature>
<dbReference type="GO" id="GO:0005634">
    <property type="term" value="C:nucleus"/>
    <property type="evidence" value="ECO:0007669"/>
    <property type="project" value="UniProtKB-SubCell"/>
</dbReference>
<accession>A0A9J7J766</accession>
<reference evidence="14" key="3">
    <citation type="submission" date="2025-08" db="UniProtKB">
        <authorList>
            <consortium name="RefSeq"/>
        </authorList>
    </citation>
    <scope>IDENTIFICATION</scope>
    <source>
        <strain evidence="14">17A/GY</strain>
        <tissue evidence="14">Liver</tissue>
    </source>
</reference>
<dbReference type="InterPro" id="IPR016130">
    <property type="entry name" value="Tyr_Pase_AS"/>
</dbReference>
<dbReference type="InterPro" id="IPR029021">
    <property type="entry name" value="Prot-tyrosine_phosphatase-like"/>
</dbReference>
<dbReference type="Proteomes" id="UP001108280">
    <property type="component" value="Chromosome 1"/>
</dbReference>
<comment type="similarity">
    <text evidence="2">Belongs to the protein-tyrosine phosphatase family. Non-receptor class subfamily.</text>
</comment>
<evidence type="ECO:0000256" key="4">
    <source>
        <dbReference type="ARBA" id="ARBA00022801"/>
    </source>
</evidence>
<dbReference type="PROSITE" id="PS50056">
    <property type="entry name" value="TYR_PHOSPHATASE_2"/>
    <property type="match status" value="1"/>
</dbReference>
<dbReference type="EC" id="3.1.3.48" evidence="3"/>
<organism evidence="13 14">
    <name type="scientific">Cricetulus griseus</name>
    <name type="common">Chinese hamster</name>
    <name type="synonym">Cricetulus barabensis griseus</name>
    <dbReference type="NCBI Taxonomy" id="10029"/>
    <lineage>
        <taxon>Eukaryota</taxon>
        <taxon>Metazoa</taxon>
        <taxon>Chordata</taxon>
        <taxon>Craniata</taxon>
        <taxon>Vertebrata</taxon>
        <taxon>Euteleostomi</taxon>
        <taxon>Mammalia</taxon>
        <taxon>Eutheria</taxon>
        <taxon>Euarchontoglires</taxon>
        <taxon>Glires</taxon>
        <taxon>Rodentia</taxon>
        <taxon>Myomorpha</taxon>
        <taxon>Muroidea</taxon>
        <taxon>Cricetidae</taxon>
        <taxon>Cricetinae</taxon>
        <taxon>Cricetulus</taxon>
    </lineage>
</organism>
<keyword evidence="4" id="KW-0378">Hydrolase</keyword>
<evidence type="ECO:0000313" key="13">
    <source>
        <dbReference type="Proteomes" id="UP001108280"/>
    </source>
</evidence>
<dbReference type="Gene3D" id="3.90.190.10">
    <property type="entry name" value="Protein tyrosine phosphatase superfamily"/>
    <property type="match status" value="1"/>
</dbReference>
<comment type="subcellular location">
    <subcellularLocation>
        <location evidence="1">Nucleus</location>
    </subcellularLocation>
</comment>
<keyword evidence="5" id="KW-0904">Protein phosphatase</keyword>
<dbReference type="InterPro" id="IPR000242">
    <property type="entry name" value="PTP_cat"/>
</dbReference>
<comment type="function">
    <text evidence="8">Tyrosine-protein phosphatase targeted to sites of actin polymerization in response of varied extracellular stimuli. Has tyrosine phosphatase activity towards various tyrosyl phosphorylated substrates.</text>
</comment>
<dbReference type="PROSITE" id="PS00383">
    <property type="entry name" value="TYR_PHOSPHATASE_1"/>
    <property type="match status" value="1"/>
</dbReference>
<dbReference type="GO" id="GO:0004725">
    <property type="term" value="F:protein tyrosine phosphatase activity"/>
    <property type="evidence" value="ECO:0007669"/>
    <property type="project" value="UniProtKB-EC"/>
</dbReference>
<dbReference type="RefSeq" id="XP_007638291.1">
    <property type="nucleotide sequence ID" value="XM_007640101.4"/>
</dbReference>
<evidence type="ECO:0000256" key="3">
    <source>
        <dbReference type="ARBA" id="ARBA00013064"/>
    </source>
</evidence>
<dbReference type="SMART" id="SM00404">
    <property type="entry name" value="PTPc_motif"/>
    <property type="match status" value="1"/>
</dbReference>
<reference evidence="13" key="1">
    <citation type="journal article" date="2018" name="Biotechnol. Bioeng.">
        <title>A reference genome of the Chinese hamster based on a hybrid assembly strategy.</title>
        <authorList>
            <person name="Rupp O."/>
            <person name="MacDonald M.L."/>
            <person name="Li S."/>
            <person name="Dhiman H."/>
            <person name="Polson S."/>
            <person name="Griep S."/>
            <person name="Heffner K."/>
            <person name="Hernandez I."/>
            <person name="Brinkrolf K."/>
            <person name="Jadhav V."/>
            <person name="Samoudi M."/>
            <person name="Hao H."/>
            <person name="Kingham B."/>
            <person name="Goesmann A."/>
            <person name="Betenbaugh M.J."/>
            <person name="Lewis N.E."/>
            <person name="Borth N."/>
            <person name="Lee K.H."/>
        </authorList>
    </citation>
    <scope>NUCLEOTIDE SEQUENCE [LARGE SCALE GENOMIC DNA]</scope>
    <source>
        <strain evidence="13">17A/GY</strain>
    </source>
</reference>
<dbReference type="InterPro" id="IPR000387">
    <property type="entry name" value="Tyr_Pase_dom"/>
</dbReference>
<dbReference type="PANTHER" id="PTHR46900:SF4">
    <property type="entry name" value="FERM AND PDZ DOMAIN CONTAINING 2"/>
    <property type="match status" value="1"/>
</dbReference>
<dbReference type="PROSITE" id="PS50055">
    <property type="entry name" value="TYR_PHOSPHATASE_PTP"/>
    <property type="match status" value="1"/>
</dbReference>
<dbReference type="InterPro" id="IPR052074">
    <property type="entry name" value="NonRcpt_TyrProt_Phosphatase"/>
</dbReference>
<dbReference type="PANTHER" id="PTHR46900">
    <property type="entry name" value="TYROSINE-PROTEIN PHOSPHATASE NON-RECEPTOR TYPE 13"/>
    <property type="match status" value="1"/>
</dbReference>
<keyword evidence="13" id="KW-1185">Reference proteome</keyword>
<evidence type="ECO:0000256" key="1">
    <source>
        <dbReference type="ARBA" id="ARBA00004123"/>
    </source>
</evidence>
<proteinExistence type="inferred from homology"/>
<dbReference type="FunFam" id="3.90.190.10:FF:000102">
    <property type="entry name" value="Receptor-type tyrosine-protein phosphatase"/>
    <property type="match status" value="1"/>
</dbReference>
<evidence type="ECO:0000256" key="8">
    <source>
        <dbReference type="ARBA" id="ARBA00058215"/>
    </source>
</evidence>
<dbReference type="PRINTS" id="PR00700">
    <property type="entry name" value="PRTYPHPHTASE"/>
</dbReference>
<feature type="domain" description="Tyrosine-protein phosphatase" evidence="11">
    <location>
        <begin position="196"/>
        <end position="449"/>
    </location>
</feature>
<dbReference type="CTD" id="26095"/>
<feature type="compositionally biased region" description="Low complexity" evidence="10">
    <location>
        <begin position="68"/>
        <end position="77"/>
    </location>
</feature>
<dbReference type="Pfam" id="PF00102">
    <property type="entry name" value="Y_phosphatase"/>
    <property type="match status" value="1"/>
</dbReference>